<proteinExistence type="inferred from homology"/>
<dbReference type="Proteomes" id="UP001293593">
    <property type="component" value="Unassembled WGS sequence"/>
</dbReference>
<reference evidence="7" key="1">
    <citation type="submission" date="2023-10" db="EMBL/GenBank/DDBJ databases">
        <title>Chromosome-level genome of the transformable northern wattle, Acacia crassicarpa.</title>
        <authorList>
            <person name="Massaro I."/>
            <person name="Sinha N.R."/>
            <person name="Poethig S."/>
            <person name="Leichty A.R."/>
        </authorList>
    </citation>
    <scope>NUCLEOTIDE SEQUENCE</scope>
    <source>
        <strain evidence="7">Acra3RX</strain>
        <tissue evidence="7">Leaf</tissue>
    </source>
</reference>
<feature type="domain" description="Fe2OG dioxygenase" evidence="6">
    <location>
        <begin position="189"/>
        <end position="291"/>
    </location>
</feature>
<evidence type="ECO:0000256" key="2">
    <source>
        <dbReference type="ARBA" id="ARBA00022723"/>
    </source>
</evidence>
<evidence type="ECO:0000259" key="6">
    <source>
        <dbReference type="PROSITE" id="PS51471"/>
    </source>
</evidence>
<organism evidence="7 8">
    <name type="scientific">Acacia crassicarpa</name>
    <name type="common">northern wattle</name>
    <dbReference type="NCBI Taxonomy" id="499986"/>
    <lineage>
        <taxon>Eukaryota</taxon>
        <taxon>Viridiplantae</taxon>
        <taxon>Streptophyta</taxon>
        <taxon>Embryophyta</taxon>
        <taxon>Tracheophyta</taxon>
        <taxon>Spermatophyta</taxon>
        <taxon>Magnoliopsida</taxon>
        <taxon>eudicotyledons</taxon>
        <taxon>Gunneridae</taxon>
        <taxon>Pentapetalae</taxon>
        <taxon>rosids</taxon>
        <taxon>fabids</taxon>
        <taxon>Fabales</taxon>
        <taxon>Fabaceae</taxon>
        <taxon>Caesalpinioideae</taxon>
        <taxon>mimosoid clade</taxon>
        <taxon>Acacieae</taxon>
        <taxon>Acacia</taxon>
    </lineage>
</organism>
<comment type="similarity">
    <text evidence="1 5">Belongs to the iron/ascorbate-dependent oxidoreductase family.</text>
</comment>
<dbReference type="FunFam" id="2.60.120.330:FF:000012">
    <property type="entry name" value="Gibberellin 20 oxidase 1"/>
    <property type="match status" value="1"/>
</dbReference>
<dbReference type="GO" id="GO:0046872">
    <property type="term" value="F:metal ion binding"/>
    <property type="evidence" value="ECO:0007669"/>
    <property type="project" value="UniProtKB-KW"/>
</dbReference>
<dbReference type="EMBL" id="JAWXYG010000011">
    <property type="protein sequence ID" value="KAK4258723.1"/>
    <property type="molecule type" value="Genomic_DNA"/>
</dbReference>
<evidence type="ECO:0000256" key="5">
    <source>
        <dbReference type="RuleBase" id="RU003682"/>
    </source>
</evidence>
<accession>A0AAE1IWF0</accession>
<protein>
    <recommendedName>
        <fullName evidence="6">Fe2OG dioxygenase domain-containing protein</fullName>
    </recommendedName>
</protein>
<dbReference type="InterPro" id="IPR027443">
    <property type="entry name" value="IPNS-like_sf"/>
</dbReference>
<dbReference type="InterPro" id="IPR050295">
    <property type="entry name" value="Plant_2OG-oxidoreductases"/>
</dbReference>
<dbReference type="Pfam" id="PF03171">
    <property type="entry name" value="2OG-FeII_Oxy"/>
    <property type="match status" value="1"/>
</dbReference>
<dbReference type="Pfam" id="PF14226">
    <property type="entry name" value="DIOX_N"/>
    <property type="match status" value="1"/>
</dbReference>
<evidence type="ECO:0000256" key="3">
    <source>
        <dbReference type="ARBA" id="ARBA00022896"/>
    </source>
</evidence>
<keyword evidence="2 5" id="KW-0479">Metal-binding</keyword>
<gene>
    <name evidence="7" type="ORF">QN277_005141</name>
</gene>
<comment type="caution">
    <text evidence="7">The sequence shown here is derived from an EMBL/GenBank/DDBJ whole genome shotgun (WGS) entry which is preliminary data.</text>
</comment>
<dbReference type="InterPro" id="IPR044861">
    <property type="entry name" value="IPNS-like_FE2OG_OXY"/>
</dbReference>
<keyword evidence="8" id="KW-1185">Reference proteome</keyword>
<name>A0AAE1IWF0_9FABA</name>
<evidence type="ECO:0000313" key="8">
    <source>
        <dbReference type="Proteomes" id="UP001293593"/>
    </source>
</evidence>
<dbReference type="PANTHER" id="PTHR47991">
    <property type="entry name" value="OXOGLUTARATE/IRON-DEPENDENT DIOXYGENASE"/>
    <property type="match status" value="1"/>
</dbReference>
<dbReference type="PRINTS" id="PR00682">
    <property type="entry name" value="IPNSYNTHASE"/>
</dbReference>
<dbReference type="PROSITE" id="PS51471">
    <property type="entry name" value="FE2OG_OXY"/>
    <property type="match status" value="1"/>
</dbReference>
<evidence type="ECO:0000256" key="1">
    <source>
        <dbReference type="ARBA" id="ARBA00008056"/>
    </source>
</evidence>
<dbReference type="Gene3D" id="2.60.120.330">
    <property type="entry name" value="B-lactam Antibiotic, Isopenicillin N Synthase, Chain"/>
    <property type="match status" value="1"/>
</dbReference>
<dbReference type="GO" id="GO:0016491">
    <property type="term" value="F:oxidoreductase activity"/>
    <property type="evidence" value="ECO:0007669"/>
    <property type="project" value="UniProtKB-KW"/>
</dbReference>
<evidence type="ECO:0000256" key="4">
    <source>
        <dbReference type="ARBA" id="ARBA00023004"/>
    </source>
</evidence>
<dbReference type="GO" id="GO:0031418">
    <property type="term" value="F:L-ascorbic acid binding"/>
    <property type="evidence" value="ECO:0007669"/>
    <property type="project" value="UniProtKB-KW"/>
</dbReference>
<dbReference type="SUPFAM" id="SSF51197">
    <property type="entry name" value="Clavaminate synthase-like"/>
    <property type="match status" value="1"/>
</dbReference>
<evidence type="ECO:0000313" key="7">
    <source>
        <dbReference type="EMBL" id="KAK4258723.1"/>
    </source>
</evidence>
<keyword evidence="5" id="KW-0560">Oxidoreductase</keyword>
<dbReference type="AlphaFoldDB" id="A0AAE1IWF0"/>
<dbReference type="InterPro" id="IPR026992">
    <property type="entry name" value="DIOX_N"/>
</dbReference>
<sequence>MTGAEVDVAFIQEPAHRPNPSLSQEAQGIPLIDLSNADADALVREIGHACRQWGFFQIINHGVPLEDLHRVEEAGRKFFQLSQEEKRKVRRDAQKVMGYYDTEHTKNVRDWKEVFDFSVHEHTLAAASLDEDDDRVTYWDNQWPQNPPELREACQKYTKDMVKLAMRLLELIAISLGLPARKFEEFFRDQTSNGRLNRYPPCPSPELALGVGPHKDAGALTILAQDKVGGLEVKRKSDGQWVGVKPVPDAYIVNVGDIIEVWTNGEYESVEHRVMVNSVKERFSIPFFLRPSHYVMVAPFEEFTGEQNAAKYRAYNWGKFFLARKNSNFMKLQVENVQIHHFTNIPTQRYLPDSPRIFG</sequence>
<keyword evidence="3" id="KW-0847">Vitamin C</keyword>
<keyword evidence="4 5" id="KW-0408">Iron</keyword>
<dbReference type="InterPro" id="IPR005123">
    <property type="entry name" value="Oxoglu/Fe-dep_dioxygenase_dom"/>
</dbReference>